<dbReference type="GO" id="GO:0071949">
    <property type="term" value="F:FAD binding"/>
    <property type="evidence" value="ECO:0007669"/>
    <property type="project" value="InterPro"/>
</dbReference>
<dbReference type="STRING" id="1736691.SAMN06295964_0710"/>
<dbReference type="Proteomes" id="UP000191040">
    <property type="component" value="Chromosome I"/>
</dbReference>
<dbReference type="AlphaFoldDB" id="A0A1T4YSS1"/>
<dbReference type="InterPro" id="IPR016169">
    <property type="entry name" value="FAD-bd_PCMH_sub2"/>
</dbReference>
<evidence type="ECO:0000256" key="1">
    <source>
        <dbReference type="ARBA" id="ARBA00001974"/>
    </source>
</evidence>
<feature type="domain" description="FAD-binding PCMH-type" evidence="6">
    <location>
        <begin position="33"/>
        <end position="212"/>
    </location>
</feature>
<dbReference type="InterPro" id="IPR004113">
    <property type="entry name" value="FAD-bd_oxidored_4_C"/>
</dbReference>
<dbReference type="SUPFAM" id="SSF55103">
    <property type="entry name" value="FAD-linked oxidases, C-terminal domain"/>
    <property type="match status" value="1"/>
</dbReference>
<dbReference type="PROSITE" id="PS51387">
    <property type="entry name" value="FAD_PCMH"/>
    <property type="match status" value="1"/>
</dbReference>
<evidence type="ECO:0000259" key="6">
    <source>
        <dbReference type="PROSITE" id="PS51387"/>
    </source>
</evidence>
<evidence type="ECO:0000256" key="4">
    <source>
        <dbReference type="ARBA" id="ARBA00022827"/>
    </source>
</evidence>
<organism evidence="7 8">
    <name type="scientific">Aeromicrobium choanae</name>
    <dbReference type="NCBI Taxonomy" id="1736691"/>
    <lineage>
        <taxon>Bacteria</taxon>
        <taxon>Bacillati</taxon>
        <taxon>Actinomycetota</taxon>
        <taxon>Actinomycetes</taxon>
        <taxon>Propionibacteriales</taxon>
        <taxon>Nocardioidaceae</taxon>
        <taxon>Aeromicrobium</taxon>
    </lineage>
</organism>
<name>A0A1T4YSS1_9ACTN</name>
<dbReference type="Gene3D" id="3.30.465.10">
    <property type="match status" value="1"/>
</dbReference>
<dbReference type="InterPro" id="IPR016171">
    <property type="entry name" value="Vanillyl_alc_oxidase_C-sub2"/>
</dbReference>
<evidence type="ECO:0000313" key="8">
    <source>
        <dbReference type="Proteomes" id="UP000191040"/>
    </source>
</evidence>
<dbReference type="InterPro" id="IPR016164">
    <property type="entry name" value="FAD-linked_Oxase-like_C"/>
</dbReference>
<evidence type="ECO:0000256" key="2">
    <source>
        <dbReference type="ARBA" id="ARBA00008000"/>
    </source>
</evidence>
<dbReference type="EMBL" id="LT796768">
    <property type="protein sequence ID" value="SKB04792.1"/>
    <property type="molecule type" value="Genomic_DNA"/>
</dbReference>
<evidence type="ECO:0000256" key="3">
    <source>
        <dbReference type="ARBA" id="ARBA00022630"/>
    </source>
</evidence>
<comment type="similarity">
    <text evidence="2">Belongs to the FAD-binding oxidoreductase/transferase type 4 family.</text>
</comment>
<evidence type="ECO:0000256" key="5">
    <source>
        <dbReference type="ARBA" id="ARBA00023002"/>
    </source>
</evidence>
<dbReference type="GO" id="GO:0016491">
    <property type="term" value="F:oxidoreductase activity"/>
    <property type="evidence" value="ECO:0007669"/>
    <property type="project" value="UniProtKB-KW"/>
</dbReference>
<proteinExistence type="inferred from homology"/>
<keyword evidence="4" id="KW-0274">FAD</keyword>
<protein>
    <submittedName>
        <fullName evidence="7">Glycolate oxidase</fullName>
    </submittedName>
</protein>
<dbReference type="FunFam" id="3.30.70.2740:FF:000001">
    <property type="entry name" value="D-lactate dehydrogenase mitochondrial"/>
    <property type="match status" value="1"/>
</dbReference>
<dbReference type="FunFam" id="1.10.45.10:FF:000001">
    <property type="entry name" value="D-lactate dehydrogenase mitochondrial"/>
    <property type="match status" value="1"/>
</dbReference>
<comment type="cofactor">
    <cofactor evidence="1">
        <name>FAD</name>
        <dbReference type="ChEBI" id="CHEBI:57692"/>
    </cofactor>
</comment>
<keyword evidence="8" id="KW-1185">Reference proteome</keyword>
<dbReference type="Gene3D" id="3.30.70.2740">
    <property type="match status" value="1"/>
</dbReference>
<accession>A0A1T4YSS1</accession>
<dbReference type="SUPFAM" id="SSF56176">
    <property type="entry name" value="FAD-binding/transporter-associated domain-like"/>
    <property type="match status" value="1"/>
</dbReference>
<sequence>MDDADLRSWGPALVSTDPDVMASYSRDQSRFTEHALPEAVLAPASTEEVAEVLREAARRGLAVVTRGAGTGLSGAANAQRGSIVLSTHRLDSIVSIDPDEQIAVVQPGVVTGHLRAAVAEHGLFYPPDPGSVDSCTIGGNVATNAGGMCCVKYGVTRDFVRGLEVVLADGSIMRTGRRTAKGVAGYDLTSLLVGSEGTLGVITEITVRLVPRPAPPTTVLATFSTLAAAGAAVQQLTRAGVRLSLLEIMDRTTLSAIESMSPLGFDTGTAAILLAQSDDPDSASIAALAADVCRASGAEDAVVSDDGREADLLLQARRLALPALERLGDWLLDDVCVPRTRIVDLITSVEDIAAREDLVIGVFGHAGDGNMHPTIIYDEGRPDSRAAALRAFDQITARALELGGTITGEHGVGTLKRAWLGTELDASAARAHRLVKQAFDPDGILNPGIAIPEPWSPIA</sequence>
<reference evidence="8" key="1">
    <citation type="submission" date="2017-02" db="EMBL/GenBank/DDBJ databases">
        <authorList>
            <person name="Varghese N."/>
            <person name="Submissions S."/>
        </authorList>
    </citation>
    <scope>NUCLEOTIDE SEQUENCE [LARGE SCALE GENOMIC DNA]</scope>
    <source>
        <strain evidence="8">9H-4</strain>
    </source>
</reference>
<dbReference type="InterPro" id="IPR051914">
    <property type="entry name" value="FAD-linked_OxidoTrans_Type4"/>
</dbReference>
<dbReference type="InterPro" id="IPR016166">
    <property type="entry name" value="FAD-bd_PCMH"/>
</dbReference>
<dbReference type="Pfam" id="PF02913">
    <property type="entry name" value="FAD-oxidase_C"/>
    <property type="match status" value="1"/>
</dbReference>
<evidence type="ECO:0000313" key="7">
    <source>
        <dbReference type="EMBL" id="SKB04792.1"/>
    </source>
</evidence>
<dbReference type="RefSeq" id="WP_078698872.1">
    <property type="nucleotide sequence ID" value="NZ_LT796768.1"/>
</dbReference>
<gene>
    <name evidence="7" type="ORF">SAMN06295964_0710</name>
</gene>
<dbReference type="Pfam" id="PF01565">
    <property type="entry name" value="FAD_binding_4"/>
    <property type="match status" value="1"/>
</dbReference>
<keyword evidence="5" id="KW-0560">Oxidoreductase</keyword>
<keyword evidence="3" id="KW-0285">Flavoprotein</keyword>
<dbReference type="InterPro" id="IPR036318">
    <property type="entry name" value="FAD-bd_PCMH-like_sf"/>
</dbReference>
<dbReference type="PANTHER" id="PTHR42934">
    <property type="entry name" value="GLYCOLATE OXIDASE SUBUNIT GLCD"/>
    <property type="match status" value="1"/>
</dbReference>
<dbReference type="OrthoDB" id="9811557at2"/>
<dbReference type="InterPro" id="IPR006094">
    <property type="entry name" value="Oxid_FAD_bind_N"/>
</dbReference>
<dbReference type="PANTHER" id="PTHR42934:SF2">
    <property type="entry name" value="GLYCOLATE OXIDASE SUBUNIT GLCD"/>
    <property type="match status" value="1"/>
</dbReference>
<dbReference type="Gene3D" id="1.10.45.10">
    <property type="entry name" value="Vanillyl-alcohol Oxidase, Chain A, domain 4"/>
    <property type="match status" value="1"/>
</dbReference>